<dbReference type="Proteomes" id="UP000325315">
    <property type="component" value="Unassembled WGS sequence"/>
</dbReference>
<keyword evidence="7" id="KW-0238">DNA-binding</keyword>
<evidence type="ECO:0000313" key="13">
    <source>
        <dbReference type="Proteomes" id="UP000325315"/>
    </source>
</evidence>
<dbReference type="EMBL" id="SMMG02000013">
    <property type="protein sequence ID" value="KAA3454208.1"/>
    <property type="molecule type" value="Genomic_DNA"/>
</dbReference>
<dbReference type="OrthoDB" id="692274at2759"/>
<organism evidence="12 13">
    <name type="scientific">Gossypium australe</name>
    <dbReference type="NCBI Taxonomy" id="47621"/>
    <lineage>
        <taxon>Eukaryota</taxon>
        <taxon>Viridiplantae</taxon>
        <taxon>Streptophyta</taxon>
        <taxon>Embryophyta</taxon>
        <taxon>Tracheophyta</taxon>
        <taxon>Spermatophyta</taxon>
        <taxon>Magnoliopsida</taxon>
        <taxon>eudicotyledons</taxon>
        <taxon>Gunneridae</taxon>
        <taxon>Pentapetalae</taxon>
        <taxon>rosids</taxon>
        <taxon>malvids</taxon>
        <taxon>Malvales</taxon>
        <taxon>Malvaceae</taxon>
        <taxon>Malvoideae</taxon>
        <taxon>Gossypium</taxon>
    </lineage>
</organism>
<evidence type="ECO:0000256" key="4">
    <source>
        <dbReference type="ARBA" id="ARBA00022723"/>
    </source>
</evidence>
<keyword evidence="8" id="KW-0010">Activator</keyword>
<feature type="region of interest" description="Disordered" evidence="11">
    <location>
        <begin position="134"/>
        <end position="155"/>
    </location>
</feature>
<keyword evidence="6" id="KW-0073">Auxin biosynthesis</keyword>
<dbReference type="NCBIfam" id="TIGR01623">
    <property type="entry name" value="put_zinc_LRP1"/>
    <property type="match status" value="1"/>
</dbReference>
<proteinExistence type="inferred from homology"/>
<sequence length="206" mass="23435">MNEWRRMMALRQGSRRPCEDCGNKAKKECGFMRCRTCCRSKGFQCQTHIKSTWVPAYRRHRTHPQISHYPKRLRQNPSSGLEVGNFPAEVISPATFQCVRVSSMEDADDEYAYRTSVNIEGRVFKGILYDQGPHHSLGESSSRDQTHLQQQQPNQIIAADPLTMVTTTTTTTTSATVETLLPFAYASPFNAFMSPSTQFFLHQPKP</sequence>
<evidence type="ECO:0000256" key="6">
    <source>
        <dbReference type="ARBA" id="ARBA00023070"/>
    </source>
</evidence>
<dbReference type="NCBIfam" id="TIGR01624">
    <property type="entry name" value="LRP1_Cterm"/>
    <property type="match status" value="1"/>
</dbReference>
<dbReference type="Pfam" id="PF05142">
    <property type="entry name" value="DUF702"/>
    <property type="match status" value="2"/>
</dbReference>
<protein>
    <submittedName>
        <fullName evidence="12">Protein SHI RELATED SEQUENCE 3-like</fullName>
    </submittedName>
</protein>
<gene>
    <name evidence="12" type="ORF">EPI10_010160</name>
</gene>
<keyword evidence="13" id="KW-1185">Reference proteome</keyword>
<evidence type="ECO:0000256" key="9">
    <source>
        <dbReference type="ARBA" id="ARBA00023242"/>
    </source>
</evidence>
<evidence type="ECO:0000313" key="12">
    <source>
        <dbReference type="EMBL" id="KAA3454208.1"/>
    </source>
</evidence>
<evidence type="ECO:0000256" key="3">
    <source>
        <dbReference type="ARBA" id="ARBA00022473"/>
    </source>
</evidence>
<keyword evidence="5" id="KW-0862">Zinc</keyword>
<dbReference type="GO" id="GO:0009851">
    <property type="term" value="P:auxin biosynthetic process"/>
    <property type="evidence" value="ECO:0007669"/>
    <property type="project" value="UniProtKB-KW"/>
</dbReference>
<evidence type="ECO:0000256" key="2">
    <source>
        <dbReference type="ARBA" id="ARBA00006911"/>
    </source>
</evidence>
<dbReference type="GO" id="GO:0045893">
    <property type="term" value="P:positive regulation of DNA-templated transcription"/>
    <property type="evidence" value="ECO:0007669"/>
    <property type="project" value="TreeGrafter"/>
</dbReference>
<keyword evidence="3" id="KW-0217">Developmental protein</keyword>
<name>A0A5B6UA57_9ROSI</name>
<keyword evidence="9" id="KW-0539">Nucleus</keyword>
<evidence type="ECO:0000256" key="11">
    <source>
        <dbReference type="SAM" id="MobiDB-lite"/>
    </source>
</evidence>
<evidence type="ECO:0000256" key="10">
    <source>
        <dbReference type="ARBA" id="ARBA00023294"/>
    </source>
</evidence>
<evidence type="ECO:0000256" key="8">
    <source>
        <dbReference type="ARBA" id="ARBA00023159"/>
    </source>
</evidence>
<dbReference type="GO" id="GO:0009734">
    <property type="term" value="P:auxin-activated signaling pathway"/>
    <property type="evidence" value="ECO:0007669"/>
    <property type="project" value="UniProtKB-KW"/>
</dbReference>
<dbReference type="GO" id="GO:0003700">
    <property type="term" value="F:DNA-binding transcription factor activity"/>
    <property type="evidence" value="ECO:0007669"/>
    <property type="project" value="InterPro"/>
</dbReference>
<dbReference type="GO" id="GO:0046872">
    <property type="term" value="F:metal ion binding"/>
    <property type="evidence" value="ECO:0007669"/>
    <property type="project" value="UniProtKB-KW"/>
</dbReference>
<dbReference type="GO" id="GO:0005634">
    <property type="term" value="C:nucleus"/>
    <property type="evidence" value="ECO:0007669"/>
    <property type="project" value="UniProtKB-SubCell"/>
</dbReference>
<dbReference type="InterPro" id="IPR006510">
    <property type="entry name" value="Znf_LRP1"/>
</dbReference>
<dbReference type="InterPro" id="IPR006511">
    <property type="entry name" value="SHI_C"/>
</dbReference>
<comment type="caution">
    <text evidence="12">The sequence shown here is derived from an EMBL/GenBank/DDBJ whole genome shotgun (WGS) entry which is preliminary data.</text>
</comment>
<dbReference type="PANTHER" id="PTHR31604">
    <property type="entry name" value="PROTEIN LATERAL ROOT PRIMORDIUM 1"/>
    <property type="match status" value="1"/>
</dbReference>
<dbReference type="PANTHER" id="PTHR31604:SF16">
    <property type="entry name" value="PROTEIN SHI RELATED SEQUENCE 3"/>
    <property type="match status" value="1"/>
</dbReference>
<comment type="subcellular location">
    <subcellularLocation>
        <location evidence="1">Nucleus</location>
    </subcellularLocation>
</comment>
<keyword evidence="4" id="KW-0479">Metal-binding</keyword>
<evidence type="ECO:0000256" key="5">
    <source>
        <dbReference type="ARBA" id="ARBA00022833"/>
    </source>
</evidence>
<keyword evidence="10" id="KW-0927">Auxin signaling pathway</keyword>
<reference evidence="13" key="1">
    <citation type="journal article" date="2019" name="Plant Biotechnol. J.">
        <title>Genome sequencing of the Australian wild diploid species Gossypium australe highlights disease resistance and delayed gland morphogenesis.</title>
        <authorList>
            <person name="Cai Y."/>
            <person name="Cai X."/>
            <person name="Wang Q."/>
            <person name="Wang P."/>
            <person name="Zhang Y."/>
            <person name="Cai C."/>
            <person name="Xu Y."/>
            <person name="Wang K."/>
            <person name="Zhou Z."/>
            <person name="Wang C."/>
            <person name="Geng S."/>
            <person name="Li B."/>
            <person name="Dong Q."/>
            <person name="Hou Y."/>
            <person name="Wang H."/>
            <person name="Ai P."/>
            <person name="Liu Z."/>
            <person name="Yi F."/>
            <person name="Sun M."/>
            <person name="An G."/>
            <person name="Cheng J."/>
            <person name="Zhang Y."/>
            <person name="Shi Q."/>
            <person name="Xie Y."/>
            <person name="Shi X."/>
            <person name="Chang Y."/>
            <person name="Huang F."/>
            <person name="Chen Y."/>
            <person name="Hong S."/>
            <person name="Mi L."/>
            <person name="Sun Q."/>
            <person name="Zhang L."/>
            <person name="Zhou B."/>
            <person name="Peng R."/>
            <person name="Zhang X."/>
            <person name="Liu F."/>
        </authorList>
    </citation>
    <scope>NUCLEOTIDE SEQUENCE [LARGE SCALE GENOMIC DNA]</scope>
    <source>
        <strain evidence="13">cv. PA1801</strain>
    </source>
</reference>
<dbReference type="InterPro" id="IPR007818">
    <property type="entry name" value="SHI"/>
</dbReference>
<comment type="similarity">
    <text evidence="2">Belongs to the SHI protein family.</text>
</comment>
<evidence type="ECO:0000256" key="7">
    <source>
        <dbReference type="ARBA" id="ARBA00023125"/>
    </source>
</evidence>
<dbReference type="AlphaFoldDB" id="A0A5B6UA57"/>
<evidence type="ECO:0000256" key="1">
    <source>
        <dbReference type="ARBA" id="ARBA00004123"/>
    </source>
</evidence>
<accession>A0A5B6UA57</accession>
<dbReference type="GO" id="GO:0003677">
    <property type="term" value="F:DNA binding"/>
    <property type="evidence" value="ECO:0007669"/>
    <property type="project" value="UniProtKB-KW"/>
</dbReference>
<feature type="compositionally biased region" description="Basic and acidic residues" evidence="11">
    <location>
        <begin position="134"/>
        <end position="146"/>
    </location>
</feature>